<dbReference type="InterPro" id="IPR017896">
    <property type="entry name" value="4Fe4S_Fe-S-bd"/>
</dbReference>
<keyword evidence="4" id="KW-0816">Tricarboxylic acid cycle</keyword>
<accession>A0A6J4VNK4</accession>
<dbReference type="GO" id="GO:0009055">
    <property type="term" value="F:electron transfer activity"/>
    <property type="evidence" value="ECO:0007669"/>
    <property type="project" value="InterPro"/>
</dbReference>
<dbReference type="InterPro" id="IPR050573">
    <property type="entry name" value="SDH/FRD_Iron-Sulfur"/>
</dbReference>
<dbReference type="CDD" id="cd00207">
    <property type="entry name" value="fer2"/>
    <property type="match status" value="1"/>
</dbReference>
<evidence type="ECO:0000256" key="2">
    <source>
        <dbReference type="ARBA" id="ARBA00009433"/>
    </source>
</evidence>
<dbReference type="PANTHER" id="PTHR11921:SF29">
    <property type="entry name" value="SUCCINATE DEHYDROGENASE [UBIQUINONE] IRON-SULFUR SUBUNIT, MITOCHONDRIAL"/>
    <property type="match status" value="1"/>
</dbReference>
<dbReference type="Pfam" id="PF00504">
    <property type="entry name" value="Chloroa_b-bind"/>
    <property type="match status" value="1"/>
</dbReference>
<dbReference type="Pfam" id="PF13085">
    <property type="entry name" value="Fer2_3"/>
    <property type="match status" value="1"/>
</dbReference>
<dbReference type="Gene3D" id="1.10.3460.10">
    <property type="entry name" value="Chlorophyll a/b binding protein domain"/>
    <property type="match status" value="1"/>
</dbReference>
<dbReference type="PROSITE" id="PS51085">
    <property type="entry name" value="2FE2S_FER_2"/>
    <property type="match status" value="1"/>
</dbReference>
<evidence type="ECO:0000313" key="15">
    <source>
        <dbReference type="EMBL" id="CAA9584137.1"/>
    </source>
</evidence>
<dbReference type="Gene3D" id="3.10.20.30">
    <property type="match status" value="1"/>
</dbReference>
<evidence type="ECO:0000256" key="1">
    <source>
        <dbReference type="ARBA" id="ARBA00005163"/>
    </source>
</evidence>
<keyword evidence="9 11" id="KW-0411">Iron-sulfur</keyword>
<dbReference type="NCBIfam" id="NF009227">
    <property type="entry name" value="PRK12577.1"/>
    <property type="match status" value="1"/>
</dbReference>
<sequence length="417" mass="46643">MQVLFKVIRQNSNKSPWVQTYTIDVNPSSTILDCLNRIKWEQDGSLAFRKNCRNTICGSCSMRINGRSALACKENVAQELARLAAITEQRAEQTPGNFPAVEVPQPEPQSLPLPEITVAPMGNMPVLKDLVVDMAKFWGNLQAVEPYISTAARAIPEREFLQTPVERAKLDQTGNCILCGACYSECNAVEVSSEFVGPHALAKAYRTVVDSRDDATESRLEKSNQGIAGVWGCTRCFNCNTVCPMEVAPLDQINRMKGEILERQTETASRSVRHRKVMIDLVKQGGWIDERRFGLRVVGNNFRDLRGVLSLIPLGLRMLQRGKFPETFEPSPGTQEVRSLIESVQLLESASPSSMTETVSKSPTSFKAEPYDQLQPKFGWTPYAELTNGRFAMIGFVALLIQELLTRQDFFTWLGLW</sequence>
<comment type="catalytic activity">
    <reaction evidence="11">
        <text>a menaquinone + succinate = a menaquinol + fumarate</text>
        <dbReference type="Rhea" id="RHEA:27834"/>
        <dbReference type="Rhea" id="RHEA-COMP:9537"/>
        <dbReference type="Rhea" id="RHEA-COMP:9539"/>
        <dbReference type="ChEBI" id="CHEBI:16374"/>
        <dbReference type="ChEBI" id="CHEBI:18151"/>
        <dbReference type="ChEBI" id="CHEBI:29806"/>
        <dbReference type="ChEBI" id="CHEBI:30031"/>
        <dbReference type="EC" id="1.3.5.1"/>
    </reaction>
</comment>
<dbReference type="InterPro" id="IPR017900">
    <property type="entry name" value="4Fe4S_Fe_S_CS"/>
</dbReference>
<dbReference type="GO" id="GO:0006099">
    <property type="term" value="P:tricarboxylic acid cycle"/>
    <property type="evidence" value="ECO:0007669"/>
    <property type="project" value="UniProtKB-KW"/>
</dbReference>
<dbReference type="SUPFAM" id="SSF54292">
    <property type="entry name" value="2Fe-2S ferredoxin-like"/>
    <property type="match status" value="1"/>
</dbReference>
<evidence type="ECO:0000256" key="5">
    <source>
        <dbReference type="ARBA" id="ARBA00022714"/>
    </source>
</evidence>
<evidence type="ECO:0000259" key="13">
    <source>
        <dbReference type="PROSITE" id="PS51085"/>
    </source>
</evidence>
<keyword evidence="8 11" id="KW-0408">Iron</keyword>
<dbReference type="InterPro" id="IPR025192">
    <property type="entry name" value="Succ_DH/fum_Rdtase_N"/>
</dbReference>
<dbReference type="AlphaFoldDB" id="A0A6J4VNK4"/>
<comment type="similarity">
    <text evidence="2 11">Belongs to the succinate dehydrogenase/fumarate reductase iron-sulfur protein family.</text>
</comment>
<dbReference type="GO" id="GO:0051537">
    <property type="term" value="F:2 iron, 2 sulfur cluster binding"/>
    <property type="evidence" value="ECO:0007669"/>
    <property type="project" value="UniProtKB-KW"/>
</dbReference>
<dbReference type="SUPFAM" id="SSF46548">
    <property type="entry name" value="alpha-helical ferredoxin"/>
    <property type="match status" value="1"/>
</dbReference>
<evidence type="ECO:0000256" key="7">
    <source>
        <dbReference type="ARBA" id="ARBA00023002"/>
    </source>
</evidence>
<feature type="compositionally biased region" description="Polar residues" evidence="12">
    <location>
        <begin position="349"/>
        <end position="365"/>
    </location>
</feature>
<comment type="cofactor">
    <cofactor evidence="11">
        <name>[2Fe-2S] cluster</name>
        <dbReference type="ChEBI" id="CHEBI:190135"/>
    </cofactor>
    <text evidence="11">Binds 1 [2Fe-2S] cluster.</text>
</comment>
<keyword evidence="10 11" id="KW-0003">3Fe-4S</keyword>
<keyword evidence="6 11" id="KW-0479">Metal-binding</keyword>
<dbReference type="InterPro" id="IPR001041">
    <property type="entry name" value="2Fe-2S_ferredoxin-type"/>
</dbReference>
<proteinExistence type="inferred from homology"/>
<keyword evidence="5 11" id="KW-0001">2Fe-2S</keyword>
<evidence type="ECO:0000256" key="8">
    <source>
        <dbReference type="ARBA" id="ARBA00023004"/>
    </source>
</evidence>
<evidence type="ECO:0000256" key="6">
    <source>
        <dbReference type="ARBA" id="ARBA00022723"/>
    </source>
</evidence>
<dbReference type="NCBIfam" id="TIGR00384">
    <property type="entry name" value="dhsB"/>
    <property type="match status" value="1"/>
</dbReference>
<dbReference type="Gene3D" id="1.10.1060.10">
    <property type="entry name" value="Alpha-helical ferredoxin"/>
    <property type="match status" value="1"/>
</dbReference>
<keyword evidence="7 15" id="KW-0560">Oxidoreductase</keyword>
<dbReference type="GO" id="GO:0051538">
    <property type="term" value="F:3 iron, 4 sulfur cluster binding"/>
    <property type="evidence" value="ECO:0007669"/>
    <property type="project" value="UniProtKB-KW"/>
</dbReference>
<dbReference type="SUPFAM" id="SSF103511">
    <property type="entry name" value="Chlorophyll a-b binding protein"/>
    <property type="match status" value="1"/>
</dbReference>
<dbReference type="InterPro" id="IPR004489">
    <property type="entry name" value="Succ_DH/fum_Rdtase_Fe-S"/>
</dbReference>
<organism evidence="15">
    <name type="scientific">uncultured Synechococcales cyanobacterium</name>
    <dbReference type="NCBI Taxonomy" id="1936017"/>
    <lineage>
        <taxon>Bacteria</taxon>
        <taxon>Bacillati</taxon>
        <taxon>Cyanobacteriota</taxon>
        <taxon>Cyanophyceae</taxon>
        <taxon>Synechococcales</taxon>
        <taxon>environmental samples</taxon>
    </lineage>
</organism>
<feature type="domain" description="2Fe-2S ferredoxin-type" evidence="13">
    <location>
        <begin position="5"/>
        <end position="89"/>
    </location>
</feature>
<dbReference type="EC" id="1.3.5.1" evidence="11"/>
<evidence type="ECO:0000259" key="14">
    <source>
        <dbReference type="PROSITE" id="PS51379"/>
    </source>
</evidence>
<dbReference type="EMBL" id="CADCWO010000189">
    <property type="protein sequence ID" value="CAA9584137.1"/>
    <property type="molecule type" value="Genomic_DNA"/>
</dbReference>
<dbReference type="PANTHER" id="PTHR11921">
    <property type="entry name" value="SUCCINATE DEHYDROGENASE IRON-SULFUR PROTEIN"/>
    <property type="match status" value="1"/>
</dbReference>
<gene>
    <name evidence="15" type="ORF">AVDCRST_MAG81-3496</name>
</gene>
<comment type="pathway">
    <text evidence="1">Carbohydrate metabolism; tricarboxylic acid cycle.</text>
</comment>
<dbReference type="InterPro" id="IPR012675">
    <property type="entry name" value="Beta-grasp_dom_sf"/>
</dbReference>
<evidence type="ECO:0000256" key="3">
    <source>
        <dbReference type="ARBA" id="ARBA00022485"/>
    </source>
</evidence>
<dbReference type="InterPro" id="IPR009051">
    <property type="entry name" value="Helical_ferredxn"/>
</dbReference>
<dbReference type="FunFam" id="1.10.1060.10:FF:000003">
    <property type="entry name" value="Succinate dehydrogenase iron-sulfur subunit"/>
    <property type="match status" value="1"/>
</dbReference>
<dbReference type="GO" id="GO:0022904">
    <property type="term" value="P:respiratory electron transport chain"/>
    <property type="evidence" value="ECO:0007669"/>
    <property type="project" value="TreeGrafter"/>
</dbReference>
<evidence type="ECO:0000256" key="4">
    <source>
        <dbReference type="ARBA" id="ARBA00022532"/>
    </source>
</evidence>
<keyword evidence="3 11" id="KW-0004">4Fe-4S</keyword>
<reference evidence="15" key="1">
    <citation type="submission" date="2020-02" db="EMBL/GenBank/DDBJ databases">
        <authorList>
            <person name="Meier V. D."/>
        </authorList>
    </citation>
    <scope>NUCLEOTIDE SEQUENCE</scope>
    <source>
        <strain evidence="15">AVDCRST_MAG81</strain>
    </source>
</reference>
<dbReference type="Pfam" id="PF13183">
    <property type="entry name" value="Fer4_8"/>
    <property type="match status" value="1"/>
</dbReference>
<evidence type="ECO:0000256" key="9">
    <source>
        <dbReference type="ARBA" id="ARBA00023014"/>
    </source>
</evidence>
<comment type="cofactor">
    <cofactor evidence="11">
        <name>[3Fe-4S] cluster</name>
        <dbReference type="ChEBI" id="CHEBI:21137"/>
    </cofactor>
    <text evidence="11">Binds 1 [3Fe-4S] cluster.</text>
</comment>
<protein>
    <recommendedName>
        <fullName evidence="11">Fumarate reductase iron-sulfur subunit</fullName>
        <ecNumber evidence="11">1.3.5.1</ecNumber>
    </recommendedName>
</protein>
<feature type="domain" description="4Fe-4S ferredoxin-type" evidence="14">
    <location>
        <begin position="166"/>
        <end position="194"/>
    </location>
</feature>
<dbReference type="InterPro" id="IPR036010">
    <property type="entry name" value="2Fe-2S_ferredoxin-like_sf"/>
</dbReference>
<dbReference type="PROSITE" id="PS51379">
    <property type="entry name" value="4FE4S_FER_2"/>
    <property type="match status" value="1"/>
</dbReference>
<evidence type="ECO:0000256" key="10">
    <source>
        <dbReference type="ARBA" id="ARBA00023291"/>
    </source>
</evidence>
<evidence type="ECO:0000256" key="11">
    <source>
        <dbReference type="RuleBase" id="RU361237"/>
    </source>
</evidence>
<dbReference type="GO" id="GO:0046872">
    <property type="term" value="F:metal ion binding"/>
    <property type="evidence" value="ECO:0007669"/>
    <property type="project" value="UniProtKB-KW"/>
</dbReference>
<comment type="cofactor">
    <cofactor evidence="11">
        <name>[4Fe-4S] cluster</name>
        <dbReference type="ChEBI" id="CHEBI:49883"/>
    </cofactor>
    <text evidence="11">Binds 1 [4Fe-4S] cluster.</text>
</comment>
<feature type="region of interest" description="Disordered" evidence="12">
    <location>
        <begin position="349"/>
        <end position="368"/>
    </location>
</feature>
<dbReference type="GO" id="GO:0008177">
    <property type="term" value="F:succinate dehydrogenase (quinone) activity"/>
    <property type="evidence" value="ECO:0007669"/>
    <property type="project" value="UniProtKB-EC"/>
</dbReference>
<dbReference type="InterPro" id="IPR022796">
    <property type="entry name" value="Chloroa_b-bind"/>
</dbReference>
<dbReference type="GO" id="GO:0051539">
    <property type="term" value="F:4 iron, 4 sulfur cluster binding"/>
    <property type="evidence" value="ECO:0007669"/>
    <property type="project" value="UniProtKB-KW"/>
</dbReference>
<name>A0A6J4VNK4_9CYAN</name>
<dbReference type="PROSITE" id="PS00198">
    <property type="entry name" value="4FE4S_FER_1"/>
    <property type="match status" value="1"/>
</dbReference>
<evidence type="ECO:0000256" key="12">
    <source>
        <dbReference type="SAM" id="MobiDB-lite"/>
    </source>
</evidence>